<dbReference type="OrthoDB" id="424974at2759"/>
<keyword evidence="1" id="KW-0560">Oxidoreductase</keyword>
<dbReference type="InterPro" id="IPR006076">
    <property type="entry name" value="FAD-dep_OxRdtase"/>
</dbReference>
<dbReference type="Gene3D" id="3.50.50.60">
    <property type="entry name" value="FAD/NAD(P)-binding domain"/>
    <property type="match status" value="1"/>
</dbReference>
<comment type="function">
    <text evidence="3">Required for the assembly of the mitochondrial membrane respiratory chain NADH dehydrogenase (Complex I). Involved in mid-late stages of complex I assembly.</text>
</comment>
<dbReference type="Proteomes" id="UP000507470">
    <property type="component" value="Unassembled WGS sequence"/>
</dbReference>
<gene>
    <name evidence="6" type="ORF">MCOR_16336</name>
</gene>
<feature type="domain" description="FAD dependent oxidoreductase" evidence="5">
    <location>
        <begin position="124"/>
        <end position="515"/>
    </location>
</feature>
<protein>
    <recommendedName>
        <fullName evidence="2">FAD-dependent oxidoreductase domain-containing protein 1</fullName>
    </recommendedName>
</protein>
<sequence>MPKDGMIRKPVESAACLNIFVLKLEFILIYISCLEMFSQYAPRLRCRCNLLNKSVSVRCLSDKSSDDDPQKENKVVAEKEYKTPSAGSYHSPWIILKEEVKSITGAFTTGHVTPARNIIPREADILVIGGGLVGNSVAYWLKKRNPKGVNVTIVERDYGYTRASSMLSAGGIRHQFSLQENIQMSMFTTDFIRNIREHLSVLDHEPPDVQFHHQGYMFLANKEQAENLETCVKLQRELGAKIELMSREKISQKFPWVNLEGIEMASYGLQGEGWFDPWLLLKAFRQKNVNNEVTYVKGEVVGFQQTNNPGSHIGSSTDFQTLNNIDIKDEEGNLHQMHFSLVINCAGAWAGGIAEMAGIGSGKDVFSIPLPVEPRKRFVYVIHCPNGPGLEAPLTVDTNGVYFRREGLGGCYICGLSPEEVLNDQSEDKEPDISNLDVDYHFFEEKVWPKLAYRYPQFEKIKLKSAWAGYYDYNYVDQNLIIGPHPKFRNFWFANGMSGHGVQQSVAIGRAIGELFYDHEYTSIDLSRFCFDRIMHDEPVMENFIV</sequence>
<dbReference type="EMBL" id="CACVKT020002884">
    <property type="protein sequence ID" value="CAC5380371.1"/>
    <property type="molecule type" value="Genomic_DNA"/>
</dbReference>
<dbReference type="AlphaFoldDB" id="A0A6J8BAG3"/>
<dbReference type="GO" id="GO:0016491">
    <property type="term" value="F:oxidoreductase activity"/>
    <property type="evidence" value="ECO:0007669"/>
    <property type="project" value="UniProtKB-KW"/>
</dbReference>
<dbReference type="PANTHER" id="PTHR13847:SF287">
    <property type="entry name" value="FAD-DEPENDENT OXIDOREDUCTASE DOMAIN-CONTAINING PROTEIN 1"/>
    <property type="match status" value="1"/>
</dbReference>
<evidence type="ECO:0000313" key="7">
    <source>
        <dbReference type="Proteomes" id="UP000507470"/>
    </source>
</evidence>
<evidence type="ECO:0000256" key="3">
    <source>
        <dbReference type="ARBA" id="ARBA00046185"/>
    </source>
</evidence>
<dbReference type="PANTHER" id="PTHR13847">
    <property type="entry name" value="SARCOSINE DEHYDROGENASE-RELATED"/>
    <property type="match status" value="1"/>
</dbReference>
<proteinExistence type="predicted"/>
<dbReference type="InterPro" id="IPR036188">
    <property type="entry name" value="FAD/NAD-bd_sf"/>
</dbReference>
<dbReference type="Gene3D" id="3.30.9.10">
    <property type="entry name" value="D-Amino Acid Oxidase, subunit A, domain 2"/>
    <property type="match status" value="1"/>
</dbReference>
<feature type="region of interest" description="Disordered" evidence="4">
    <location>
        <begin position="60"/>
        <end position="79"/>
    </location>
</feature>
<dbReference type="GO" id="GO:0032981">
    <property type="term" value="P:mitochondrial respiratory chain complex I assembly"/>
    <property type="evidence" value="ECO:0007669"/>
    <property type="project" value="TreeGrafter"/>
</dbReference>
<dbReference type="Pfam" id="PF01266">
    <property type="entry name" value="DAO"/>
    <property type="match status" value="1"/>
</dbReference>
<evidence type="ECO:0000256" key="2">
    <source>
        <dbReference type="ARBA" id="ARBA00039785"/>
    </source>
</evidence>
<reference evidence="6 7" key="1">
    <citation type="submission" date="2020-06" db="EMBL/GenBank/DDBJ databases">
        <authorList>
            <person name="Li R."/>
            <person name="Bekaert M."/>
        </authorList>
    </citation>
    <scope>NUCLEOTIDE SEQUENCE [LARGE SCALE GENOMIC DNA]</scope>
    <source>
        <strain evidence="7">wild</strain>
    </source>
</reference>
<name>A0A6J8BAG3_MYTCO</name>
<accession>A0A6J8BAG3</accession>
<dbReference type="SUPFAM" id="SSF51905">
    <property type="entry name" value="FAD/NAD(P)-binding domain"/>
    <property type="match status" value="1"/>
</dbReference>
<organism evidence="6 7">
    <name type="scientific">Mytilus coruscus</name>
    <name type="common">Sea mussel</name>
    <dbReference type="NCBI Taxonomy" id="42192"/>
    <lineage>
        <taxon>Eukaryota</taxon>
        <taxon>Metazoa</taxon>
        <taxon>Spiralia</taxon>
        <taxon>Lophotrochozoa</taxon>
        <taxon>Mollusca</taxon>
        <taxon>Bivalvia</taxon>
        <taxon>Autobranchia</taxon>
        <taxon>Pteriomorphia</taxon>
        <taxon>Mytilida</taxon>
        <taxon>Mytiloidea</taxon>
        <taxon>Mytilidae</taxon>
        <taxon>Mytilinae</taxon>
        <taxon>Mytilus</taxon>
    </lineage>
</organism>
<evidence type="ECO:0000256" key="4">
    <source>
        <dbReference type="SAM" id="MobiDB-lite"/>
    </source>
</evidence>
<dbReference type="GO" id="GO:0005739">
    <property type="term" value="C:mitochondrion"/>
    <property type="evidence" value="ECO:0007669"/>
    <property type="project" value="GOC"/>
</dbReference>
<evidence type="ECO:0000313" key="6">
    <source>
        <dbReference type="EMBL" id="CAC5380371.1"/>
    </source>
</evidence>
<keyword evidence="7" id="KW-1185">Reference proteome</keyword>
<evidence type="ECO:0000256" key="1">
    <source>
        <dbReference type="ARBA" id="ARBA00023002"/>
    </source>
</evidence>
<evidence type="ECO:0000259" key="5">
    <source>
        <dbReference type="Pfam" id="PF01266"/>
    </source>
</evidence>